<proteinExistence type="predicted"/>
<accession>A0ACA9SNQ0</accession>
<organism evidence="1 2">
    <name type="scientific">Racocetra persica</name>
    <dbReference type="NCBI Taxonomy" id="160502"/>
    <lineage>
        <taxon>Eukaryota</taxon>
        <taxon>Fungi</taxon>
        <taxon>Fungi incertae sedis</taxon>
        <taxon>Mucoromycota</taxon>
        <taxon>Glomeromycotina</taxon>
        <taxon>Glomeromycetes</taxon>
        <taxon>Diversisporales</taxon>
        <taxon>Gigasporaceae</taxon>
        <taxon>Racocetra</taxon>
    </lineage>
</organism>
<evidence type="ECO:0000313" key="2">
    <source>
        <dbReference type="Proteomes" id="UP000789920"/>
    </source>
</evidence>
<evidence type="ECO:0000313" key="1">
    <source>
        <dbReference type="EMBL" id="CAG8845081.1"/>
    </source>
</evidence>
<feature type="non-terminal residue" evidence="1">
    <location>
        <position position="1"/>
    </location>
</feature>
<sequence length="187" mass="22048">KHKSLEMLFMNYTQSEYVLRLQLNCRIMVIQNYSESVVNGSSGVFIGWLTKIQSQKEKGDPVIRVKRECKYRNLDIDNRERYFDHDMIIRLDDTEEEVMIGICEMTKEDDNEKKYIRKQFPVILFYAMMVHKSQSTTLKRAVVDLRDCSQKLAYTAISRVSTHDSLGVLNLTQTVYDRLTRTTKEDQ</sequence>
<protein>
    <submittedName>
        <fullName evidence="1">8186_t:CDS:1</fullName>
    </submittedName>
</protein>
<feature type="non-terminal residue" evidence="1">
    <location>
        <position position="187"/>
    </location>
</feature>
<reference evidence="1" key="1">
    <citation type="submission" date="2021-06" db="EMBL/GenBank/DDBJ databases">
        <authorList>
            <person name="Kallberg Y."/>
            <person name="Tangrot J."/>
            <person name="Rosling A."/>
        </authorList>
    </citation>
    <scope>NUCLEOTIDE SEQUENCE</scope>
    <source>
        <strain evidence="1">MA461A</strain>
    </source>
</reference>
<gene>
    <name evidence="1" type="ORF">RPERSI_LOCUS33501</name>
</gene>
<comment type="caution">
    <text evidence="1">The sequence shown here is derived from an EMBL/GenBank/DDBJ whole genome shotgun (WGS) entry which is preliminary data.</text>
</comment>
<dbReference type="EMBL" id="CAJVQC010145168">
    <property type="protein sequence ID" value="CAG8845081.1"/>
    <property type="molecule type" value="Genomic_DNA"/>
</dbReference>
<name>A0ACA9SNQ0_9GLOM</name>
<keyword evidence="2" id="KW-1185">Reference proteome</keyword>
<dbReference type="Proteomes" id="UP000789920">
    <property type="component" value="Unassembled WGS sequence"/>
</dbReference>